<sequence length="97" mass="11248">MREEPTLNGAQEECNKDINEEGYDSDIVIEGKKRKTHNSHLSRHVSRSEREERMMVDENYKVDANKDEFGHVTHDVELSQMRNFLSAGPGEQACREK</sequence>
<evidence type="ECO:0000313" key="2">
    <source>
        <dbReference type="EMBL" id="MCH84644.1"/>
    </source>
</evidence>
<gene>
    <name evidence="2" type="ORF">A2U01_0005477</name>
</gene>
<dbReference type="AlphaFoldDB" id="A0A392MED8"/>
<feature type="compositionally biased region" description="Basic residues" evidence="1">
    <location>
        <begin position="32"/>
        <end position="45"/>
    </location>
</feature>
<comment type="caution">
    <text evidence="2">The sequence shown here is derived from an EMBL/GenBank/DDBJ whole genome shotgun (WGS) entry which is preliminary data.</text>
</comment>
<name>A0A392MED8_9FABA</name>
<reference evidence="2 3" key="1">
    <citation type="journal article" date="2018" name="Front. Plant Sci.">
        <title>Red Clover (Trifolium pratense) and Zigzag Clover (T. medium) - A Picture of Genomic Similarities and Differences.</title>
        <authorList>
            <person name="Dluhosova J."/>
            <person name="Istvanek J."/>
            <person name="Nedelnik J."/>
            <person name="Repkova J."/>
        </authorList>
    </citation>
    <scope>NUCLEOTIDE SEQUENCE [LARGE SCALE GENOMIC DNA]</scope>
    <source>
        <strain evidence="3">cv. 10/8</strain>
        <tissue evidence="2">Leaf</tissue>
    </source>
</reference>
<organism evidence="2 3">
    <name type="scientific">Trifolium medium</name>
    <dbReference type="NCBI Taxonomy" id="97028"/>
    <lineage>
        <taxon>Eukaryota</taxon>
        <taxon>Viridiplantae</taxon>
        <taxon>Streptophyta</taxon>
        <taxon>Embryophyta</taxon>
        <taxon>Tracheophyta</taxon>
        <taxon>Spermatophyta</taxon>
        <taxon>Magnoliopsida</taxon>
        <taxon>eudicotyledons</taxon>
        <taxon>Gunneridae</taxon>
        <taxon>Pentapetalae</taxon>
        <taxon>rosids</taxon>
        <taxon>fabids</taxon>
        <taxon>Fabales</taxon>
        <taxon>Fabaceae</taxon>
        <taxon>Papilionoideae</taxon>
        <taxon>50 kb inversion clade</taxon>
        <taxon>NPAAA clade</taxon>
        <taxon>Hologalegina</taxon>
        <taxon>IRL clade</taxon>
        <taxon>Trifolieae</taxon>
        <taxon>Trifolium</taxon>
    </lineage>
</organism>
<evidence type="ECO:0000313" key="3">
    <source>
        <dbReference type="Proteomes" id="UP000265520"/>
    </source>
</evidence>
<dbReference type="Proteomes" id="UP000265520">
    <property type="component" value="Unassembled WGS sequence"/>
</dbReference>
<protein>
    <submittedName>
        <fullName evidence="2">Uncharacterized protein</fullName>
    </submittedName>
</protein>
<keyword evidence="3" id="KW-1185">Reference proteome</keyword>
<accession>A0A392MED8</accession>
<dbReference type="EMBL" id="LXQA010007146">
    <property type="protein sequence ID" value="MCH84644.1"/>
    <property type="molecule type" value="Genomic_DNA"/>
</dbReference>
<evidence type="ECO:0000256" key="1">
    <source>
        <dbReference type="SAM" id="MobiDB-lite"/>
    </source>
</evidence>
<proteinExistence type="predicted"/>
<feature type="region of interest" description="Disordered" evidence="1">
    <location>
        <begin position="29"/>
        <end position="52"/>
    </location>
</feature>